<evidence type="ECO:0000313" key="1">
    <source>
        <dbReference type="EMBL" id="KAA6402774.1"/>
    </source>
</evidence>
<sequence length="111" mass="13009">MKYQFVNHFSQFDSNVLLQCFLQFDYYDAFADSYYLRLDLSFISQVMLIDEILAVEVERDFIVFNLALLKVMQGVQVDLSVDELRVAKISFYQGVYDLEGDYDLEGGNDRD</sequence>
<protein>
    <submittedName>
        <fullName evidence="1">Uncharacterized protein</fullName>
    </submittedName>
</protein>
<evidence type="ECO:0000313" key="2">
    <source>
        <dbReference type="Proteomes" id="UP000324800"/>
    </source>
</evidence>
<accession>A0A5J4X6H8</accession>
<reference evidence="1 2" key="1">
    <citation type="submission" date="2019-03" db="EMBL/GenBank/DDBJ databases">
        <title>Single cell metagenomics reveals metabolic interactions within the superorganism composed of flagellate Streblomastix strix and complex community of Bacteroidetes bacteria on its surface.</title>
        <authorList>
            <person name="Treitli S.C."/>
            <person name="Kolisko M."/>
            <person name="Husnik F."/>
            <person name="Keeling P."/>
            <person name="Hampl V."/>
        </authorList>
    </citation>
    <scope>NUCLEOTIDE SEQUENCE [LARGE SCALE GENOMIC DNA]</scope>
    <source>
        <strain evidence="1">ST1C</strain>
    </source>
</reference>
<organism evidence="1 2">
    <name type="scientific">Streblomastix strix</name>
    <dbReference type="NCBI Taxonomy" id="222440"/>
    <lineage>
        <taxon>Eukaryota</taxon>
        <taxon>Metamonada</taxon>
        <taxon>Preaxostyla</taxon>
        <taxon>Oxymonadida</taxon>
        <taxon>Streblomastigidae</taxon>
        <taxon>Streblomastix</taxon>
    </lineage>
</organism>
<gene>
    <name evidence="1" type="ORF">EZS28_001699</name>
</gene>
<dbReference type="EMBL" id="SNRW01000187">
    <property type="protein sequence ID" value="KAA6402774.1"/>
    <property type="molecule type" value="Genomic_DNA"/>
</dbReference>
<proteinExistence type="predicted"/>
<dbReference type="AlphaFoldDB" id="A0A5J4X6H8"/>
<comment type="caution">
    <text evidence="1">The sequence shown here is derived from an EMBL/GenBank/DDBJ whole genome shotgun (WGS) entry which is preliminary data.</text>
</comment>
<name>A0A5J4X6H8_9EUKA</name>
<dbReference type="Proteomes" id="UP000324800">
    <property type="component" value="Unassembled WGS sequence"/>
</dbReference>